<accession>A0A9P0B7T2</accession>
<comment type="subcellular location">
    <subcellularLocation>
        <location evidence="2">Nucleus</location>
    </subcellularLocation>
</comment>
<evidence type="ECO:0000256" key="2">
    <source>
        <dbReference type="PROSITE-ProRule" id="PRU00376"/>
    </source>
</evidence>
<gene>
    <name evidence="4" type="ORF">MELIAE_LOCUS8175</name>
</gene>
<dbReference type="CDD" id="cd16907">
    <property type="entry name" value="YEATS_YEATS2_like"/>
    <property type="match status" value="1"/>
</dbReference>
<proteinExistence type="predicted"/>
<dbReference type="InterPro" id="IPR038704">
    <property type="entry name" value="YEAST_sf"/>
</dbReference>
<dbReference type="InterPro" id="IPR005033">
    <property type="entry name" value="YEATS"/>
</dbReference>
<dbReference type="PROSITE" id="PS51037">
    <property type="entry name" value="YEATS"/>
    <property type="match status" value="1"/>
</dbReference>
<name>A0A9P0B7T2_BRAAE</name>
<dbReference type="GO" id="GO:0005634">
    <property type="term" value="C:nucleus"/>
    <property type="evidence" value="ECO:0007669"/>
    <property type="project" value="UniProtKB-SubCell"/>
</dbReference>
<sequence>MEYNNIDPDYKANNTAIRRAELNQSEDEKVCEEDLCRIIKDKFDNELAKRTKHIENIEENLFKAQKLLHLVRYALVTQYYNSKSLQADSDEFEDINPLNLDKQYRIHPAVKKLLGQNSTIQLLNRGKRKAKHIIENKSTTTQASTEESMTKKAKLDSLDPVLLPKVSSSVSSSRNRKKVTQRIILGNISKYMPSKELDNLTHKWMVYVRGPTESPDVSSFIQKVVFYLHPSYKPYDVVEVLESPFHLARRGWGEFPIRVQIFFKNDLNKPVDLVHNLKLDQKHTGRQCLGNETLVDLFLHEKVSDLDNPVNNELQNEELQELQSEELLDDLHIEPKLEFDSFNHDGDFVESFHSEYSDHDYSLSEGSVKKLENNILNNNPDTPLIHGLDDSFFNDNTKTENSKKESPKTIKSPIKSPTVKMITNSAGKNIYFITNSNGPLLNKNLFILKPKNPQTILKPEDISKVLTSVAHNFEPKIDYNQFKIELPENTFKNMGEVLPYLFKKLPLWSNLANNLNYKCTYPFTAPSFKDYSSYNVGKQLSAEWSRAKTIKKILRQCNFPYIEEWNTKTILMYGRSHGFTAQTTYSIFKNDCSEKNLIINCFENSTSIHKNKNKNHDVNVDILTLKQDAIKPNETMDPIDVSDPKLKPHCSFVRQTALNSGIILKSEEIQPNVIFNGAERMLLEAVKSLADSLIRRSMSHLVSEGNYVEGKSEITKEHVELALNERKEIKDIRNFEKMKRELEFFM</sequence>
<dbReference type="OrthoDB" id="1741717at2759"/>
<evidence type="ECO:0000313" key="4">
    <source>
        <dbReference type="EMBL" id="CAH0557463.1"/>
    </source>
</evidence>
<dbReference type="Pfam" id="PF22951">
    <property type="entry name" value="3HBD"/>
    <property type="match status" value="1"/>
</dbReference>
<dbReference type="AlphaFoldDB" id="A0A9P0B7T2"/>
<feature type="domain" description="YEATS" evidence="3">
    <location>
        <begin position="173"/>
        <end position="313"/>
    </location>
</feature>
<keyword evidence="1 2" id="KW-0539">Nucleus</keyword>
<dbReference type="GO" id="GO:0006355">
    <property type="term" value="P:regulation of DNA-templated transcription"/>
    <property type="evidence" value="ECO:0007669"/>
    <property type="project" value="InterPro"/>
</dbReference>
<evidence type="ECO:0000259" key="3">
    <source>
        <dbReference type="PROSITE" id="PS51037"/>
    </source>
</evidence>
<dbReference type="Proteomes" id="UP001154078">
    <property type="component" value="Chromosome 5"/>
</dbReference>
<dbReference type="Pfam" id="PF03366">
    <property type="entry name" value="YEATS"/>
    <property type="match status" value="1"/>
</dbReference>
<keyword evidence="5" id="KW-1185">Reference proteome</keyword>
<dbReference type="InterPro" id="IPR055129">
    <property type="entry name" value="YEATS_dom"/>
</dbReference>
<evidence type="ECO:0000313" key="5">
    <source>
        <dbReference type="Proteomes" id="UP001154078"/>
    </source>
</evidence>
<reference evidence="4" key="1">
    <citation type="submission" date="2021-12" db="EMBL/GenBank/DDBJ databases">
        <authorList>
            <person name="King R."/>
        </authorList>
    </citation>
    <scope>NUCLEOTIDE SEQUENCE</scope>
</reference>
<dbReference type="EMBL" id="OV121136">
    <property type="protein sequence ID" value="CAH0557463.1"/>
    <property type="molecule type" value="Genomic_DNA"/>
</dbReference>
<protein>
    <recommendedName>
        <fullName evidence="3">YEATS domain-containing protein</fullName>
    </recommendedName>
</protein>
<dbReference type="Gene3D" id="2.60.40.1970">
    <property type="entry name" value="YEATS domain"/>
    <property type="match status" value="1"/>
</dbReference>
<dbReference type="InterPro" id="IPR055127">
    <property type="entry name" value="YEATS2_3HBD"/>
</dbReference>
<evidence type="ECO:0000256" key="1">
    <source>
        <dbReference type="ARBA" id="ARBA00023242"/>
    </source>
</evidence>
<organism evidence="4 5">
    <name type="scientific">Brassicogethes aeneus</name>
    <name type="common">Rape pollen beetle</name>
    <name type="synonym">Meligethes aeneus</name>
    <dbReference type="NCBI Taxonomy" id="1431903"/>
    <lineage>
        <taxon>Eukaryota</taxon>
        <taxon>Metazoa</taxon>
        <taxon>Ecdysozoa</taxon>
        <taxon>Arthropoda</taxon>
        <taxon>Hexapoda</taxon>
        <taxon>Insecta</taxon>
        <taxon>Pterygota</taxon>
        <taxon>Neoptera</taxon>
        <taxon>Endopterygota</taxon>
        <taxon>Coleoptera</taxon>
        <taxon>Polyphaga</taxon>
        <taxon>Cucujiformia</taxon>
        <taxon>Nitidulidae</taxon>
        <taxon>Meligethinae</taxon>
        <taxon>Brassicogethes</taxon>
    </lineage>
</organism>
<dbReference type="PANTHER" id="PTHR23195">
    <property type="entry name" value="YEATS DOMAIN"/>
    <property type="match status" value="1"/>
</dbReference>